<accession>A0A6V8KPN0</accession>
<proteinExistence type="predicted"/>
<dbReference type="AlphaFoldDB" id="A0A6V8KPN0"/>
<gene>
    <name evidence="1" type="ORF">Phou_079760</name>
</gene>
<organism evidence="1 2">
    <name type="scientific">Phytohabitans houttuyneae</name>
    <dbReference type="NCBI Taxonomy" id="1076126"/>
    <lineage>
        <taxon>Bacteria</taxon>
        <taxon>Bacillati</taxon>
        <taxon>Actinomycetota</taxon>
        <taxon>Actinomycetes</taxon>
        <taxon>Micromonosporales</taxon>
        <taxon>Micromonosporaceae</taxon>
    </lineage>
</organism>
<name>A0A6V8KPN0_9ACTN</name>
<dbReference type="Proteomes" id="UP000482800">
    <property type="component" value="Unassembled WGS sequence"/>
</dbReference>
<dbReference type="EMBL" id="BLPF01000003">
    <property type="protein sequence ID" value="GFJ83796.1"/>
    <property type="molecule type" value="Genomic_DNA"/>
</dbReference>
<sequence length="155" mass="16963">MTRLRLHRGTVTLIAGVTTAHVDPIMARTWLAAVHQVARETGGHVLSPVEPPTVGRNHYRVCVDIDDGRLRLLLNAGASLVAATEDADPQALTPAFRVVPRPDLFTVVGLHVAAPAELEQPLTEAHLTHLNASERHDIAYHRPARLGDALFNWFD</sequence>
<evidence type="ECO:0000313" key="2">
    <source>
        <dbReference type="Proteomes" id="UP000482800"/>
    </source>
</evidence>
<reference evidence="1 2" key="1">
    <citation type="submission" date="2020-03" db="EMBL/GenBank/DDBJ databases">
        <title>Whole genome shotgun sequence of Phytohabitans houttuyneae NBRC 108639.</title>
        <authorList>
            <person name="Komaki H."/>
            <person name="Tamura T."/>
        </authorList>
    </citation>
    <scope>NUCLEOTIDE SEQUENCE [LARGE SCALE GENOMIC DNA]</scope>
    <source>
        <strain evidence="1 2">NBRC 108639</strain>
    </source>
</reference>
<keyword evidence="2" id="KW-1185">Reference proteome</keyword>
<comment type="caution">
    <text evidence="1">The sequence shown here is derived from an EMBL/GenBank/DDBJ whole genome shotgun (WGS) entry which is preliminary data.</text>
</comment>
<reference evidence="1 2" key="2">
    <citation type="submission" date="2020-03" db="EMBL/GenBank/DDBJ databases">
        <authorList>
            <person name="Ichikawa N."/>
            <person name="Kimura A."/>
            <person name="Kitahashi Y."/>
            <person name="Uohara A."/>
        </authorList>
    </citation>
    <scope>NUCLEOTIDE SEQUENCE [LARGE SCALE GENOMIC DNA]</scope>
    <source>
        <strain evidence="1 2">NBRC 108639</strain>
    </source>
</reference>
<protein>
    <submittedName>
        <fullName evidence="1">Uncharacterized protein</fullName>
    </submittedName>
</protein>
<evidence type="ECO:0000313" key="1">
    <source>
        <dbReference type="EMBL" id="GFJ83796.1"/>
    </source>
</evidence>